<keyword evidence="3" id="KW-1185">Reference proteome</keyword>
<dbReference type="WBParaSite" id="jg23835">
    <property type="protein sequence ID" value="jg23835"/>
    <property type="gene ID" value="jg23835"/>
</dbReference>
<dbReference type="AlphaFoldDB" id="A0A915DW69"/>
<accession>A0A915DW69</accession>
<proteinExistence type="predicted"/>
<organism evidence="3 4">
    <name type="scientific">Ditylenchus dipsaci</name>
    <dbReference type="NCBI Taxonomy" id="166011"/>
    <lineage>
        <taxon>Eukaryota</taxon>
        <taxon>Metazoa</taxon>
        <taxon>Ecdysozoa</taxon>
        <taxon>Nematoda</taxon>
        <taxon>Chromadorea</taxon>
        <taxon>Rhabditida</taxon>
        <taxon>Tylenchina</taxon>
        <taxon>Tylenchomorpha</taxon>
        <taxon>Sphaerularioidea</taxon>
        <taxon>Anguinidae</taxon>
        <taxon>Anguininae</taxon>
        <taxon>Ditylenchus</taxon>
    </lineage>
</organism>
<dbReference type="PANTHER" id="PTHR11559">
    <property type="entry name" value="CARBOXYLESTERASE"/>
    <property type="match status" value="1"/>
</dbReference>
<dbReference type="Proteomes" id="UP000887574">
    <property type="component" value="Unplaced"/>
</dbReference>
<feature type="domain" description="Carboxylesterase type B" evidence="2">
    <location>
        <begin position="73"/>
        <end position="173"/>
    </location>
</feature>
<dbReference type="InterPro" id="IPR029058">
    <property type="entry name" value="AB_hydrolase_fold"/>
</dbReference>
<feature type="region of interest" description="Disordered" evidence="1">
    <location>
        <begin position="428"/>
        <end position="533"/>
    </location>
</feature>
<dbReference type="InterPro" id="IPR002018">
    <property type="entry name" value="CarbesteraseB"/>
</dbReference>
<feature type="compositionally biased region" description="Polar residues" evidence="1">
    <location>
        <begin position="479"/>
        <end position="490"/>
    </location>
</feature>
<evidence type="ECO:0000313" key="4">
    <source>
        <dbReference type="WBParaSite" id="jg23835"/>
    </source>
</evidence>
<name>A0A915DW69_9BILA</name>
<sequence>MRFIVLLHLVKDFIQSIAKLDNSGIGVVFFSLRKCFGFLCFALCSTAHNGKSFEVPQAWPDDDVDYKLALKQRNDSFRTDINCLALNIYTPKDFNQESLLPVYVLVHGGNLVSGSSPDFGVDGLINNFVNERIVCVTINYRLGAYGFFNFKDEEKTDGHSMRGFYDVKMALEYLWCLCSLMRKLANPTEVKLFHQVVMHSGVAKTSQKNGVLYDDYETQLTGLLKCNSDSASPDSLRKCLASKTMDEIVDRTQQISPFGVRFTPPDGTFGGMVPHEFYNFDRTLANVLKHYTGKDVVYNRLFKRILNKAAIYFEKTDSMKDNIIQFFTDYVFTQNIVEEARRFQKLGQEVSLYKFIYKGELDSVNGVTDNKNYVVHGADVRYAYQPIGPWKAIMNSDFDKDKPDKSAATEEPIIAKDRLTACQEVANAILADKESTPTTPQTDPVTHSESPTTSSSTDPSATVTLATTTTNDTPDPEPGSNSTTTDPNSSANTPEETTTAGGETTRTTATGSQKPTSSSSSTSTGTTPSTTKLVVQNQLQSLNLAKQQQRSLNELMSY</sequence>
<dbReference type="Pfam" id="PF00135">
    <property type="entry name" value="COesterase"/>
    <property type="match status" value="1"/>
</dbReference>
<evidence type="ECO:0000259" key="2">
    <source>
        <dbReference type="Pfam" id="PF00135"/>
    </source>
</evidence>
<evidence type="ECO:0000313" key="3">
    <source>
        <dbReference type="Proteomes" id="UP000887574"/>
    </source>
</evidence>
<protein>
    <submittedName>
        <fullName evidence="4">Carboxylesterase type B domain-containing protein</fullName>
    </submittedName>
</protein>
<feature type="compositionally biased region" description="Low complexity" evidence="1">
    <location>
        <begin position="444"/>
        <end position="473"/>
    </location>
</feature>
<dbReference type="SUPFAM" id="SSF53474">
    <property type="entry name" value="alpha/beta-Hydrolases"/>
    <property type="match status" value="1"/>
</dbReference>
<dbReference type="InterPro" id="IPR050309">
    <property type="entry name" value="Type-B_Carboxylest/Lipase"/>
</dbReference>
<dbReference type="Gene3D" id="3.40.50.1820">
    <property type="entry name" value="alpha/beta hydrolase"/>
    <property type="match status" value="3"/>
</dbReference>
<reference evidence="4" key="1">
    <citation type="submission" date="2022-11" db="UniProtKB">
        <authorList>
            <consortium name="WormBaseParasite"/>
        </authorList>
    </citation>
    <scope>IDENTIFICATION</scope>
</reference>
<evidence type="ECO:0000256" key="1">
    <source>
        <dbReference type="SAM" id="MobiDB-lite"/>
    </source>
</evidence>
<feature type="compositionally biased region" description="Low complexity" evidence="1">
    <location>
        <begin position="491"/>
        <end position="533"/>
    </location>
</feature>